<feature type="binding site" evidence="8">
    <location>
        <position position="215"/>
    </location>
    <ligand>
        <name>Mg(2+)</name>
        <dbReference type="ChEBI" id="CHEBI:18420"/>
    </ligand>
</feature>
<evidence type="ECO:0000256" key="5">
    <source>
        <dbReference type="ARBA" id="ARBA00022833"/>
    </source>
</evidence>
<keyword evidence="3 8" id="KW-0479">Metal-binding</keyword>
<comment type="similarity">
    <text evidence="1 10">Belongs to the alkaline phosphatase family.</text>
</comment>
<evidence type="ECO:0000256" key="6">
    <source>
        <dbReference type="ARBA" id="ARBA00022842"/>
    </source>
</evidence>
<dbReference type="CDD" id="cd16012">
    <property type="entry name" value="ALP"/>
    <property type="match status" value="1"/>
</dbReference>
<dbReference type="Pfam" id="PF00245">
    <property type="entry name" value="Alk_phosphatase"/>
    <property type="match status" value="1"/>
</dbReference>
<dbReference type="Proteomes" id="UP000612712">
    <property type="component" value="Unassembled WGS sequence"/>
</dbReference>
<comment type="cofactor">
    <cofactor evidence="8">
        <name>Zn(2+)</name>
        <dbReference type="ChEBI" id="CHEBI:29105"/>
    </cofactor>
    <text evidence="8">Binds 2 Zn(2+) ions.</text>
</comment>
<feature type="binding site" evidence="8">
    <location>
        <position position="388"/>
    </location>
    <ligand>
        <name>Zn(2+)</name>
        <dbReference type="ChEBI" id="CHEBI:29105"/>
        <label>2</label>
    </ligand>
</feature>
<keyword evidence="4 12" id="KW-0378">Hydrolase</keyword>
<evidence type="ECO:0000313" key="13">
    <source>
        <dbReference type="Proteomes" id="UP000612712"/>
    </source>
</evidence>
<dbReference type="PANTHER" id="PTHR11596">
    <property type="entry name" value="ALKALINE PHOSPHATASE"/>
    <property type="match status" value="1"/>
</dbReference>
<dbReference type="PANTHER" id="PTHR11596:SF5">
    <property type="entry name" value="ALKALINE PHOSPHATASE"/>
    <property type="match status" value="1"/>
</dbReference>
<dbReference type="PROSITE" id="PS00123">
    <property type="entry name" value="ALKALINE_PHOSPHATASE"/>
    <property type="match status" value="1"/>
</dbReference>
<proteinExistence type="inferred from homology"/>
<feature type="binding site" evidence="8">
    <location>
        <position position="480"/>
    </location>
    <ligand>
        <name>Zn(2+)</name>
        <dbReference type="ChEBI" id="CHEBI:29105"/>
        <label>2</label>
    </ligand>
</feature>
<evidence type="ECO:0000256" key="7">
    <source>
        <dbReference type="PIRSR" id="PIRSR601952-1"/>
    </source>
</evidence>
<dbReference type="InterPro" id="IPR018299">
    <property type="entry name" value="Alkaline_phosphatase_AS"/>
</dbReference>
<dbReference type="SMART" id="SM00098">
    <property type="entry name" value="alkPPc"/>
    <property type="match status" value="1"/>
</dbReference>
<keyword evidence="2" id="KW-0597">Phosphoprotein</keyword>
<keyword evidence="9" id="KW-1015">Disulfide bond</keyword>
<sequence length="569" mass="58484">MTNPTPHTQPVPETGATPAATRRGRSLTRRLTVPAVAAAAVAGLVTGATLTQGTGTPAQDDVSTVAGQGVASRQAAGTLSEHGGARRIQGDQTDAIRDAVSRTGAKNVILLIGDGMGDSEITAARDYAEGAGGFFRGLDALPATGQYTHYSLNKDGSPDYVTDSAASGTAWSTGTKTYNGAIGVDINGRDQETLLERAKAAGKATGNVTTAEIEDATPAVEVSHVTNRRCYGPEATSKSCADNALENGGRGSIAEQMLTTRPDVTLGGGAKTFGEKAKAGDYAGKTLLDQARERGYQLPTNASELDAVTAADQERPVLGLFSSGNMPVRWTGPKASQGGYAQPAASCEDNPKRDASVPTLAAMTQKAIDLLKTRKDGFFLQVEGASIDKQDHAANPCGQIGETVDLDEAVQKALEFAQQDGETLVITTADHAHTSQIVPTVDELEPGLYPGLTSKLRTREGSELTISYGTNGDPNGSQEHTGTQLRVAAYGPGAANVVGLTDQTDLFFTIDSQLGLGRKTPEAPSTPESSLPGSVTDPRPGSLGSLPGSTGSSLTGSLPGSSIVGSLGF</sequence>
<evidence type="ECO:0000256" key="1">
    <source>
        <dbReference type="ARBA" id="ARBA00005984"/>
    </source>
</evidence>
<comment type="cofactor">
    <cofactor evidence="8">
        <name>Mg(2+)</name>
        <dbReference type="ChEBI" id="CHEBI:18420"/>
    </cofactor>
    <text evidence="8">Binds 1 Mg(2+) ion.</text>
</comment>
<evidence type="ECO:0000256" key="2">
    <source>
        <dbReference type="ARBA" id="ARBA00022553"/>
    </source>
</evidence>
<feature type="binding site" evidence="8">
    <location>
        <position position="431"/>
    </location>
    <ligand>
        <name>Zn(2+)</name>
        <dbReference type="ChEBI" id="CHEBI:29105"/>
        <label>2</label>
    </ligand>
</feature>
<feature type="disulfide bond" evidence="9">
    <location>
        <begin position="230"/>
        <end position="240"/>
    </location>
</feature>
<dbReference type="NCBIfam" id="NF007810">
    <property type="entry name" value="PRK10518.1"/>
    <property type="match status" value="1"/>
</dbReference>
<evidence type="ECO:0000256" key="8">
    <source>
        <dbReference type="PIRSR" id="PIRSR601952-2"/>
    </source>
</evidence>
<keyword evidence="6 8" id="KW-0460">Magnesium</keyword>
<organism evidence="12 13">
    <name type="scientific">Corynebacterium bovis DSM 20582 = CIP 54.80</name>
    <dbReference type="NCBI Taxonomy" id="927655"/>
    <lineage>
        <taxon>Bacteria</taxon>
        <taxon>Bacillati</taxon>
        <taxon>Actinomycetota</taxon>
        <taxon>Actinomycetes</taxon>
        <taxon>Mycobacteriales</taxon>
        <taxon>Corynebacteriaceae</taxon>
        <taxon>Corynebacterium</taxon>
    </lineage>
</organism>
<feature type="binding site" evidence="8">
    <location>
        <position position="430"/>
    </location>
    <ligand>
        <name>Zn(2+)</name>
        <dbReference type="ChEBI" id="CHEBI:29105"/>
        <label>2</label>
    </ligand>
</feature>
<feature type="region of interest" description="Disordered" evidence="11">
    <location>
        <begin position="1"/>
        <end position="25"/>
    </location>
</feature>
<keyword evidence="5 8" id="KW-0862">Zinc</keyword>
<evidence type="ECO:0000313" key="12">
    <source>
        <dbReference type="EMBL" id="MBB3116081.1"/>
    </source>
</evidence>
<dbReference type="RefSeq" id="WP_010274723.1">
    <property type="nucleotide sequence ID" value="NZ_AENJ01000473.1"/>
</dbReference>
<dbReference type="GO" id="GO:0046872">
    <property type="term" value="F:metal ion binding"/>
    <property type="evidence" value="ECO:0007669"/>
    <property type="project" value="UniProtKB-KW"/>
</dbReference>
<feature type="region of interest" description="Disordered" evidence="11">
    <location>
        <begin position="516"/>
        <end position="569"/>
    </location>
</feature>
<feature type="binding site" evidence="8">
    <location>
        <position position="114"/>
    </location>
    <ligand>
        <name>Mg(2+)</name>
        <dbReference type="ChEBI" id="CHEBI:18420"/>
    </ligand>
</feature>
<dbReference type="EC" id="3.1.3.1" evidence="12"/>
<dbReference type="GO" id="GO:0004035">
    <property type="term" value="F:alkaline phosphatase activity"/>
    <property type="evidence" value="ECO:0007669"/>
    <property type="project" value="UniProtKB-EC"/>
</dbReference>
<dbReference type="SUPFAM" id="SSF53649">
    <property type="entry name" value="Alkaline phosphatase-like"/>
    <property type="match status" value="1"/>
</dbReference>
<feature type="binding site" evidence="8">
    <location>
        <position position="383"/>
    </location>
    <ligand>
        <name>Mg(2+)</name>
        <dbReference type="ChEBI" id="CHEBI:18420"/>
    </ligand>
</feature>
<dbReference type="EMBL" id="JACHWT010000005">
    <property type="protein sequence ID" value="MBB3116081.1"/>
    <property type="molecule type" value="Genomic_DNA"/>
</dbReference>
<dbReference type="Gene3D" id="3.40.720.10">
    <property type="entry name" value="Alkaline Phosphatase, subunit A"/>
    <property type="match status" value="1"/>
</dbReference>
<evidence type="ECO:0000256" key="9">
    <source>
        <dbReference type="PIRSR" id="PIRSR601952-3"/>
    </source>
</evidence>
<feature type="binding site" evidence="8">
    <location>
        <position position="217"/>
    </location>
    <ligand>
        <name>Mg(2+)</name>
        <dbReference type="ChEBI" id="CHEBI:18420"/>
    </ligand>
</feature>
<evidence type="ECO:0000256" key="4">
    <source>
        <dbReference type="ARBA" id="ARBA00022801"/>
    </source>
</evidence>
<feature type="compositionally biased region" description="Low complexity" evidence="11">
    <location>
        <begin position="540"/>
        <end position="562"/>
    </location>
</feature>
<name>A0A8H9YBM5_9CORY</name>
<gene>
    <name evidence="12" type="ORF">FHU32_001308</name>
</gene>
<feature type="active site" description="Phosphoserine intermediate" evidence="7">
    <location>
        <position position="164"/>
    </location>
</feature>
<dbReference type="InterPro" id="IPR017850">
    <property type="entry name" value="Alkaline_phosphatase_core_sf"/>
</dbReference>
<dbReference type="InterPro" id="IPR001952">
    <property type="entry name" value="Alkaline_phosphatase"/>
</dbReference>
<dbReference type="AlphaFoldDB" id="A0A8H9YBM5"/>
<reference evidence="12" key="1">
    <citation type="submission" date="2020-08" db="EMBL/GenBank/DDBJ databases">
        <title>Sequencing the genomes of 1000 actinobacteria strains.</title>
        <authorList>
            <person name="Klenk H.-P."/>
        </authorList>
    </citation>
    <scope>NUCLEOTIDE SEQUENCE</scope>
    <source>
        <strain evidence="12">DSM 20582</strain>
    </source>
</reference>
<feature type="disulfide bond" evidence="9">
    <location>
        <begin position="347"/>
        <end position="397"/>
    </location>
</feature>
<protein>
    <submittedName>
        <fullName evidence="12">Alkaline phosphatase</fullName>
        <ecNumber evidence="12">3.1.3.1</ecNumber>
    </submittedName>
</protein>
<feature type="binding site" evidence="8">
    <location>
        <position position="114"/>
    </location>
    <ligand>
        <name>Zn(2+)</name>
        <dbReference type="ChEBI" id="CHEBI:29105"/>
        <label>2</label>
    </ligand>
</feature>
<evidence type="ECO:0000256" key="10">
    <source>
        <dbReference type="RuleBase" id="RU003946"/>
    </source>
</evidence>
<dbReference type="PRINTS" id="PR00113">
    <property type="entry name" value="ALKPHPHTASE"/>
</dbReference>
<evidence type="ECO:0000256" key="3">
    <source>
        <dbReference type="ARBA" id="ARBA00022723"/>
    </source>
</evidence>
<feature type="binding site" evidence="8">
    <location>
        <position position="392"/>
    </location>
    <ligand>
        <name>Zn(2+)</name>
        <dbReference type="ChEBI" id="CHEBI:29105"/>
        <label>2</label>
    </ligand>
</feature>
<dbReference type="GeneID" id="60809272"/>
<feature type="region of interest" description="Disordered" evidence="11">
    <location>
        <begin position="334"/>
        <end position="353"/>
    </location>
</feature>
<evidence type="ECO:0000256" key="11">
    <source>
        <dbReference type="SAM" id="MobiDB-lite"/>
    </source>
</evidence>
<comment type="caution">
    <text evidence="12">The sequence shown here is derived from an EMBL/GenBank/DDBJ whole genome shotgun (WGS) entry which is preliminary data.</text>
</comment>
<accession>A0A8H9YBM5</accession>